<proteinExistence type="predicted"/>
<name>A0ACC2X1I7_9TREE</name>
<organism evidence="1 2">
    <name type="scientific">Naganishia onofrii</name>
    <dbReference type="NCBI Taxonomy" id="1851511"/>
    <lineage>
        <taxon>Eukaryota</taxon>
        <taxon>Fungi</taxon>
        <taxon>Dikarya</taxon>
        <taxon>Basidiomycota</taxon>
        <taxon>Agaricomycotina</taxon>
        <taxon>Tremellomycetes</taxon>
        <taxon>Filobasidiales</taxon>
        <taxon>Filobasidiaceae</taxon>
        <taxon>Naganishia</taxon>
    </lineage>
</organism>
<accession>A0ACC2X1I7</accession>
<comment type="caution">
    <text evidence="1">The sequence shown here is derived from an EMBL/GenBank/DDBJ whole genome shotgun (WGS) entry which is preliminary data.</text>
</comment>
<gene>
    <name evidence="1" type="ORF">QFC24_006591</name>
</gene>
<dbReference type="Proteomes" id="UP001234202">
    <property type="component" value="Unassembled WGS sequence"/>
</dbReference>
<reference evidence="1" key="1">
    <citation type="submission" date="2023-04" db="EMBL/GenBank/DDBJ databases">
        <title>Draft Genome sequencing of Naganishia species isolated from polar environments using Oxford Nanopore Technology.</title>
        <authorList>
            <person name="Leo P."/>
            <person name="Venkateswaran K."/>
        </authorList>
    </citation>
    <scope>NUCLEOTIDE SEQUENCE</scope>
    <source>
        <strain evidence="1">DBVPG 5303</strain>
    </source>
</reference>
<keyword evidence="2" id="KW-1185">Reference proteome</keyword>
<evidence type="ECO:0000313" key="2">
    <source>
        <dbReference type="Proteomes" id="UP001234202"/>
    </source>
</evidence>
<sequence>MTLQQYRKQQPLPPSPPASPPAKYVLPTSSSPSPTGSPQLRRLSGIQQASQLPKGLRKKKCKRRKGSCPATCIDGDDEENKEGPSLQPPSALQQQESEIAPSMTTIANKHTPHSLTPPCDLDVSDLCLDTPPSAVICEMIRSLMIQDLSSAGRDVSPCRDINILVPAFPVASTSTRCKGKGKARRTVDKSCFGECSSSAACTRPTPTTAITQKDIYRAALQKRRILGLSDDTQVPRLGEAHGTCPIGKCGIKRCSMWDALVGGEVCDGM</sequence>
<evidence type="ECO:0000313" key="1">
    <source>
        <dbReference type="EMBL" id="KAJ9117132.1"/>
    </source>
</evidence>
<protein>
    <submittedName>
        <fullName evidence="1">Uncharacterized protein</fullName>
    </submittedName>
</protein>
<dbReference type="EMBL" id="JASBWV010000033">
    <property type="protein sequence ID" value="KAJ9117132.1"/>
    <property type="molecule type" value="Genomic_DNA"/>
</dbReference>